<sequence>MKFSVPTIATLVAAASAIPYTPPTDQPDGVYSVSFDGAGQPVTRRLADPDVTAPELQTRDLPGAPVCTGRDIPQDGTYRHVQDCLGNWLNSYSGQFNTLDVGGDSLGQILYCHYGDSLLALCTYNSDPSFSKAKVYGSYDEINQFNVQMDNTCGAWKSGYIFIKDWNKTYWRTTWGEEVCGNIGDEYAKQVY</sequence>
<organism evidence="3">
    <name type="scientific">Dissoconium aciculare CBS 342.82</name>
    <dbReference type="NCBI Taxonomy" id="1314786"/>
    <lineage>
        <taxon>Eukaryota</taxon>
        <taxon>Fungi</taxon>
        <taxon>Dikarya</taxon>
        <taxon>Ascomycota</taxon>
        <taxon>Pezizomycotina</taxon>
        <taxon>Dothideomycetes</taxon>
        <taxon>Dothideomycetidae</taxon>
        <taxon>Mycosphaerellales</taxon>
        <taxon>Dissoconiaceae</taxon>
        <taxon>Dissoconium</taxon>
    </lineage>
</organism>
<evidence type="ECO:0008006" key="4">
    <source>
        <dbReference type="Google" id="ProtNLM"/>
    </source>
</evidence>
<evidence type="ECO:0000313" key="3">
    <source>
        <dbReference type="RefSeq" id="XP_033455178.1"/>
    </source>
</evidence>
<dbReference type="AlphaFoldDB" id="A0A6J3LU46"/>
<feature type="signal peptide" evidence="1">
    <location>
        <begin position="1"/>
        <end position="17"/>
    </location>
</feature>
<dbReference type="OrthoDB" id="3556948at2759"/>
<keyword evidence="1" id="KW-0732">Signal</keyword>
<name>A0A6J3LU46_9PEZI</name>
<evidence type="ECO:0000313" key="2">
    <source>
        <dbReference type="Proteomes" id="UP000504637"/>
    </source>
</evidence>
<reference evidence="3" key="1">
    <citation type="submission" date="2020-01" db="EMBL/GenBank/DDBJ databases">
        <authorList>
            <consortium name="DOE Joint Genome Institute"/>
            <person name="Haridas S."/>
            <person name="Albert R."/>
            <person name="Binder M."/>
            <person name="Bloem J."/>
            <person name="Labutti K."/>
            <person name="Salamov A."/>
            <person name="Andreopoulos B."/>
            <person name="Baker S.E."/>
            <person name="Barry K."/>
            <person name="Bills G."/>
            <person name="Bluhm B.H."/>
            <person name="Cannon C."/>
            <person name="Castanera R."/>
            <person name="Culley D.E."/>
            <person name="Daum C."/>
            <person name="Ezra D."/>
            <person name="Gonzalez J.B."/>
            <person name="Henrissat B."/>
            <person name="Kuo A."/>
            <person name="Liang C."/>
            <person name="Lipzen A."/>
            <person name="Lutzoni F."/>
            <person name="Magnuson J."/>
            <person name="Mondo S."/>
            <person name="Nolan M."/>
            <person name="Ohm R."/>
            <person name="Pangilinan J."/>
            <person name="Park H.-J."/>
            <person name="Ramirez L."/>
            <person name="Alfaro M."/>
            <person name="Sun H."/>
            <person name="Tritt A."/>
            <person name="Yoshinaga Y."/>
            <person name="Zwiers L.-H."/>
            <person name="Turgeon B.G."/>
            <person name="Goodwin S.B."/>
            <person name="Spatafora J.W."/>
            <person name="Crous P.W."/>
            <person name="Grigoriev I.V."/>
        </authorList>
    </citation>
    <scope>NUCLEOTIDE SEQUENCE</scope>
    <source>
        <strain evidence="3">CBS 342.82</strain>
    </source>
</reference>
<feature type="chain" id="PRO_5026829086" description="Ecp2 effector protein domain-containing protein" evidence="1">
    <location>
        <begin position="18"/>
        <end position="192"/>
    </location>
</feature>
<reference evidence="3" key="3">
    <citation type="submission" date="2025-08" db="UniProtKB">
        <authorList>
            <consortium name="RefSeq"/>
        </authorList>
    </citation>
    <scope>IDENTIFICATION</scope>
    <source>
        <strain evidence="3">CBS 342.82</strain>
    </source>
</reference>
<accession>A0A6J3LU46</accession>
<keyword evidence="2" id="KW-1185">Reference proteome</keyword>
<evidence type="ECO:0000256" key="1">
    <source>
        <dbReference type="SAM" id="SignalP"/>
    </source>
</evidence>
<dbReference type="RefSeq" id="XP_033455178.1">
    <property type="nucleotide sequence ID" value="XM_033607154.1"/>
</dbReference>
<protein>
    <recommendedName>
        <fullName evidence="4">Ecp2 effector protein domain-containing protein</fullName>
    </recommendedName>
</protein>
<dbReference type="GeneID" id="54364954"/>
<gene>
    <name evidence="3" type="ORF">K489DRAFT_405317</name>
</gene>
<dbReference type="Proteomes" id="UP000504637">
    <property type="component" value="Unplaced"/>
</dbReference>
<proteinExistence type="predicted"/>
<reference evidence="3" key="2">
    <citation type="submission" date="2020-04" db="EMBL/GenBank/DDBJ databases">
        <authorList>
            <consortium name="NCBI Genome Project"/>
        </authorList>
    </citation>
    <scope>NUCLEOTIDE SEQUENCE</scope>
    <source>
        <strain evidence="3">CBS 342.82</strain>
    </source>
</reference>